<comment type="function">
    <text evidence="4">Binds as a heterodimer with protein bS6 to the central domain of the 16S rRNA, where it helps stabilize the platform of the 30S subunit.</text>
</comment>
<evidence type="ECO:0000256" key="4">
    <source>
        <dbReference type="HAMAP-Rule" id="MF_00270"/>
    </source>
</evidence>
<dbReference type="GO" id="GO:0022627">
    <property type="term" value="C:cytosolic small ribosomal subunit"/>
    <property type="evidence" value="ECO:0007669"/>
    <property type="project" value="TreeGrafter"/>
</dbReference>
<evidence type="ECO:0000256" key="2">
    <source>
        <dbReference type="ARBA" id="ARBA00022980"/>
    </source>
</evidence>
<keyword evidence="3 4" id="KW-0687">Ribonucleoprotein</keyword>
<comment type="caution">
    <text evidence="6">The sequence shown here is derived from an EMBL/GenBank/DDBJ whole genome shotgun (WGS) entry which is preliminary data.</text>
</comment>
<reference evidence="6 7" key="1">
    <citation type="submission" date="2017-09" db="EMBL/GenBank/DDBJ databases">
        <title>Depth-based differentiation of microbial function through sediment-hosted aquifers and enrichment of novel symbionts in the deep terrestrial subsurface.</title>
        <authorList>
            <person name="Probst A.J."/>
            <person name="Ladd B."/>
            <person name="Jarett J.K."/>
            <person name="Geller-Mcgrath D.E."/>
            <person name="Sieber C.M."/>
            <person name="Emerson J.B."/>
            <person name="Anantharaman K."/>
            <person name="Thomas B.C."/>
            <person name="Malmstrom R."/>
            <person name="Stieglmeier M."/>
            <person name="Klingl A."/>
            <person name="Woyke T."/>
            <person name="Ryan C.M."/>
            <person name="Banfield J.F."/>
        </authorList>
    </citation>
    <scope>NUCLEOTIDE SEQUENCE [LARGE SCALE GENOMIC DNA]</scope>
    <source>
        <strain evidence="6">CG11_big_fil_rev_8_21_14_0_20_35_14</strain>
    </source>
</reference>
<dbReference type="NCBIfam" id="TIGR00165">
    <property type="entry name" value="S18"/>
    <property type="match status" value="1"/>
</dbReference>
<dbReference type="SUPFAM" id="SSF46911">
    <property type="entry name" value="Ribosomal protein S18"/>
    <property type="match status" value="1"/>
</dbReference>
<dbReference type="InterPro" id="IPR001648">
    <property type="entry name" value="Ribosomal_bS18"/>
</dbReference>
<evidence type="ECO:0000256" key="5">
    <source>
        <dbReference type="RuleBase" id="RU003910"/>
    </source>
</evidence>
<dbReference type="PRINTS" id="PR00974">
    <property type="entry name" value="RIBOSOMALS18"/>
</dbReference>
<keyword evidence="4" id="KW-0699">rRNA-binding</keyword>
<dbReference type="PANTHER" id="PTHR13479">
    <property type="entry name" value="30S RIBOSOMAL PROTEIN S18"/>
    <property type="match status" value="1"/>
</dbReference>
<evidence type="ECO:0000313" key="6">
    <source>
        <dbReference type="EMBL" id="PIR04620.1"/>
    </source>
</evidence>
<dbReference type="PANTHER" id="PTHR13479:SF40">
    <property type="entry name" value="SMALL RIBOSOMAL SUBUNIT PROTEIN BS18M"/>
    <property type="match status" value="1"/>
</dbReference>
<dbReference type="Pfam" id="PF01084">
    <property type="entry name" value="Ribosomal_S18"/>
    <property type="match status" value="1"/>
</dbReference>
<dbReference type="EMBL" id="PCWO01000050">
    <property type="protein sequence ID" value="PIR04620.1"/>
    <property type="molecule type" value="Genomic_DNA"/>
</dbReference>
<dbReference type="AlphaFoldDB" id="A0A2H0N6T7"/>
<keyword evidence="2 4" id="KW-0689">Ribosomal protein</keyword>
<dbReference type="HAMAP" id="MF_00270">
    <property type="entry name" value="Ribosomal_bS18"/>
    <property type="match status" value="1"/>
</dbReference>
<sequence length="66" mass="7835">MKQCYFCSQNVKNIDYKDTETLKRFVSGQAKIISRIHTNICSKHQRLLSQSIKRSRFMALLPFINR</sequence>
<gene>
    <name evidence="4 6" type="primary">rpsR</name>
    <name evidence="6" type="ORF">COV57_03500</name>
</gene>
<dbReference type="GO" id="GO:0006412">
    <property type="term" value="P:translation"/>
    <property type="evidence" value="ECO:0007669"/>
    <property type="project" value="UniProtKB-UniRule"/>
</dbReference>
<dbReference type="Gene3D" id="4.10.640.10">
    <property type="entry name" value="Ribosomal protein S18"/>
    <property type="match status" value="1"/>
</dbReference>
<dbReference type="InterPro" id="IPR036870">
    <property type="entry name" value="Ribosomal_bS18_sf"/>
</dbReference>
<protein>
    <recommendedName>
        <fullName evidence="4">Small ribosomal subunit protein bS18</fullName>
    </recommendedName>
</protein>
<keyword evidence="4" id="KW-0694">RNA-binding</keyword>
<dbReference type="GO" id="GO:0070181">
    <property type="term" value="F:small ribosomal subunit rRNA binding"/>
    <property type="evidence" value="ECO:0007669"/>
    <property type="project" value="TreeGrafter"/>
</dbReference>
<evidence type="ECO:0000256" key="1">
    <source>
        <dbReference type="ARBA" id="ARBA00005589"/>
    </source>
</evidence>
<name>A0A2H0N6T7_9BACT</name>
<proteinExistence type="inferred from homology"/>
<evidence type="ECO:0000256" key="3">
    <source>
        <dbReference type="ARBA" id="ARBA00023274"/>
    </source>
</evidence>
<evidence type="ECO:0000313" key="7">
    <source>
        <dbReference type="Proteomes" id="UP000229893"/>
    </source>
</evidence>
<accession>A0A2H0N6T7</accession>
<dbReference type="Proteomes" id="UP000229893">
    <property type="component" value="Unassembled WGS sequence"/>
</dbReference>
<comment type="subunit">
    <text evidence="4">Part of the 30S ribosomal subunit. Forms a tight heterodimer with protein bS6.</text>
</comment>
<organism evidence="6 7">
    <name type="scientific">Candidatus Liptonbacteria bacterium CG11_big_fil_rev_8_21_14_0_20_35_14</name>
    <dbReference type="NCBI Taxonomy" id="1974634"/>
    <lineage>
        <taxon>Bacteria</taxon>
        <taxon>Candidatus Liptoniibacteriota</taxon>
    </lineage>
</organism>
<dbReference type="GO" id="GO:0003735">
    <property type="term" value="F:structural constituent of ribosome"/>
    <property type="evidence" value="ECO:0007669"/>
    <property type="project" value="InterPro"/>
</dbReference>
<comment type="similarity">
    <text evidence="1 4 5">Belongs to the bacterial ribosomal protein bS18 family.</text>
</comment>